<evidence type="ECO:0000256" key="3">
    <source>
        <dbReference type="ARBA" id="ARBA00022771"/>
    </source>
</evidence>
<evidence type="ECO:0000256" key="10">
    <source>
        <dbReference type="SAM" id="MobiDB-lite"/>
    </source>
</evidence>
<reference evidence="12 13" key="1">
    <citation type="submission" date="2021-06" db="EMBL/GenBank/DDBJ databases">
        <authorList>
            <person name="Palmer J.M."/>
        </authorList>
    </citation>
    <scope>NUCLEOTIDE SEQUENCE [LARGE SCALE GENOMIC DNA]</scope>
    <source>
        <strain evidence="12 13">XC_2019</strain>
        <tissue evidence="12">Muscle</tissue>
    </source>
</reference>
<dbReference type="InterPro" id="IPR013087">
    <property type="entry name" value="Znf_C2H2_type"/>
</dbReference>
<dbReference type="Proteomes" id="UP001434883">
    <property type="component" value="Unassembled WGS sequence"/>
</dbReference>
<dbReference type="PROSITE" id="PS50157">
    <property type="entry name" value="ZINC_FINGER_C2H2_2"/>
    <property type="match status" value="1"/>
</dbReference>
<keyword evidence="7" id="KW-0804">Transcription</keyword>
<feature type="region of interest" description="Disordered" evidence="10">
    <location>
        <begin position="1"/>
        <end position="48"/>
    </location>
</feature>
<dbReference type="EMBL" id="JAHRIN010000693">
    <property type="protein sequence ID" value="MEQ2191350.1"/>
    <property type="molecule type" value="Genomic_DNA"/>
</dbReference>
<keyword evidence="3 9" id="KW-0863">Zinc-finger</keyword>
<keyword evidence="4" id="KW-0862">Zinc</keyword>
<accession>A0ABV0Q6C3</accession>
<feature type="domain" description="C2H2-type" evidence="11">
    <location>
        <begin position="72"/>
        <end position="102"/>
    </location>
</feature>
<evidence type="ECO:0000256" key="5">
    <source>
        <dbReference type="ARBA" id="ARBA00023015"/>
    </source>
</evidence>
<comment type="subcellular location">
    <subcellularLocation>
        <location evidence="1">Nucleus</location>
    </subcellularLocation>
</comment>
<keyword evidence="5" id="KW-0805">Transcription regulation</keyword>
<keyword evidence="6" id="KW-0238">DNA-binding</keyword>
<evidence type="ECO:0000256" key="1">
    <source>
        <dbReference type="ARBA" id="ARBA00004123"/>
    </source>
</evidence>
<evidence type="ECO:0000313" key="12">
    <source>
        <dbReference type="EMBL" id="MEQ2191350.1"/>
    </source>
</evidence>
<comment type="caution">
    <text evidence="12">The sequence shown here is derived from an EMBL/GenBank/DDBJ whole genome shotgun (WGS) entry which is preliminary data.</text>
</comment>
<keyword evidence="2" id="KW-0479">Metal-binding</keyword>
<proteinExistence type="predicted"/>
<evidence type="ECO:0000256" key="8">
    <source>
        <dbReference type="ARBA" id="ARBA00023242"/>
    </source>
</evidence>
<name>A0ABV0Q6C3_9TELE</name>
<dbReference type="SMART" id="SM01366">
    <property type="entry name" value="c-clamp"/>
    <property type="match status" value="1"/>
</dbReference>
<sequence>MDCGAVELSDSSSSGYWSVNRGPRSPAPPSSAAETNGRSATPPDEDLDMDLDQVLFEEPAPRKRRNSLKVAYQCLWPSCGKVLTSLMGIKRHIRMVHLSAQKLTLLTSLGTGVPGAISQCGRAVAAASERPLQVSVSVWYCRLRAPQGTCSLLTAVCLLVRRIRSEAKKCRKVYGIEHRELWCTPCRWKKACQRFLD</sequence>
<evidence type="ECO:0000256" key="9">
    <source>
        <dbReference type="PROSITE-ProRule" id="PRU00042"/>
    </source>
</evidence>
<keyword evidence="13" id="KW-1185">Reference proteome</keyword>
<dbReference type="PANTHER" id="PTHR13006">
    <property type="entry name" value="PAPILLOMAVIRUS REGULATORY FACTOR PRF-1"/>
    <property type="match status" value="1"/>
</dbReference>
<organism evidence="12 13">
    <name type="scientific">Xenoophorus captivus</name>
    <dbReference type="NCBI Taxonomy" id="1517983"/>
    <lineage>
        <taxon>Eukaryota</taxon>
        <taxon>Metazoa</taxon>
        <taxon>Chordata</taxon>
        <taxon>Craniata</taxon>
        <taxon>Vertebrata</taxon>
        <taxon>Euteleostomi</taxon>
        <taxon>Actinopterygii</taxon>
        <taxon>Neopterygii</taxon>
        <taxon>Teleostei</taxon>
        <taxon>Neoteleostei</taxon>
        <taxon>Acanthomorphata</taxon>
        <taxon>Ovalentaria</taxon>
        <taxon>Atherinomorphae</taxon>
        <taxon>Cyprinodontiformes</taxon>
        <taxon>Goodeidae</taxon>
        <taxon>Xenoophorus</taxon>
    </lineage>
</organism>
<protein>
    <recommendedName>
        <fullName evidence="11">C2H2-type domain-containing protein</fullName>
    </recommendedName>
</protein>
<evidence type="ECO:0000313" key="13">
    <source>
        <dbReference type="Proteomes" id="UP001434883"/>
    </source>
</evidence>
<dbReference type="PANTHER" id="PTHR13006:SF6">
    <property type="entry name" value="ZINC FINGER PROTEIN 395"/>
    <property type="match status" value="1"/>
</dbReference>
<dbReference type="PROSITE" id="PS00028">
    <property type="entry name" value="ZINC_FINGER_C2H2_1"/>
    <property type="match status" value="1"/>
</dbReference>
<evidence type="ECO:0000259" key="11">
    <source>
        <dbReference type="PROSITE" id="PS50157"/>
    </source>
</evidence>
<dbReference type="InterPro" id="IPR052253">
    <property type="entry name" value="CR1/CR2-DNA-binding_regulator"/>
</dbReference>
<evidence type="ECO:0000256" key="7">
    <source>
        <dbReference type="ARBA" id="ARBA00023163"/>
    </source>
</evidence>
<evidence type="ECO:0000256" key="2">
    <source>
        <dbReference type="ARBA" id="ARBA00022723"/>
    </source>
</evidence>
<evidence type="ECO:0000256" key="6">
    <source>
        <dbReference type="ARBA" id="ARBA00023125"/>
    </source>
</evidence>
<gene>
    <name evidence="12" type="ORF">XENOCAPTIV_027141</name>
</gene>
<keyword evidence="8" id="KW-0539">Nucleus</keyword>
<evidence type="ECO:0000256" key="4">
    <source>
        <dbReference type="ARBA" id="ARBA00022833"/>
    </source>
</evidence>